<dbReference type="Proteomes" id="UP000014760">
    <property type="component" value="Unassembled WGS sequence"/>
</dbReference>
<name>R7V608_CAPTE</name>
<gene>
    <name evidence="6" type="ORF">CAPTEDRAFT_142887</name>
</gene>
<dbReference type="Gene3D" id="3.20.20.80">
    <property type="entry name" value="Glycosidases"/>
    <property type="match status" value="1"/>
</dbReference>
<keyword evidence="3" id="KW-0119">Carbohydrate metabolism</keyword>
<dbReference type="SMART" id="SM00633">
    <property type="entry name" value="Glyco_10"/>
    <property type="match status" value="1"/>
</dbReference>
<dbReference type="PANTHER" id="PTHR31490">
    <property type="entry name" value="GLYCOSYL HYDROLASE"/>
    <property type="match status" value="1"/>
</dbReference>
<dbReference type="AlphaFoldDB" id="R7V608"/>
<evidence type="ECO:0000313" key="6">
    <source>
        <dbReference type="EMBL" id="ELU14298.1"/>
    </source>
</evidence>
<protein>
    <recommendedName>
        <fullName evidence="5">GH10 domain-containing protein</fullName>
    </recommendedName>
</protein>
<dbReference type="GO" id="GO:0031176">
    <property type="term" value="F:endo-1,4-beta-xylanase activity"/>
    <property type="evidence" value="ECO:0007669"/>
    <property type="project" value="UniProtKB-ARBA"/>
</dbReference>
<evidence type="ECO:0000256" key="1">
    <source>
        <dbReference type="ARBA" id="ARBA00007495"/>
    </source>
</evidence>
<dbReference type="OMA" id="HENGCYQ"/>
<dbReference type="PROSITE" id="PS51760">
    <property type="entry name" value="GH10_2"/>
    <property type="match status" value="1"/>
</dbReference>
<feature type="domain" description="GH10" evidence="5">
    <location>
        <begin position="1"/>
        <end position="292"/>
    </location>
</feature>
<dbReference type="PANTHER" id="PTHR31490:SF1">
    <property type="entry name" value="ENDO-1,4-BETA-XYLANASE 1"/>
    <property type="match status" value="1"/>
</dbReference>
<organism evidence="6">
    <name type="scientific">Capitella teleta</name>
    <name type="common">Polychaete worm</name>
    <dbReference type="NCBI Taxonomy" id="283909"/>
    <lineage>
        <taxon>Eukaryota</taxon>
        <taxon>Metazoa</taxon>
        <taxon>Spiralia</taxon>
        <taxon>Lophotrochozoa</taxon>
        <taxon>Annelida</taxon>
        <taxon>Polychaeta</taxon>
        <taxon>Sedentaria</taxon>
        <taxon>Scolecida</taxon>
        <taxon>Capitellidae</taxon>
        <taxon>Capitella</taxon>
    </lineage>
</organism>
<evidence type="ECO:0000313" key="8">
    <source>
        <dbReference type="Proteomes" id="UP000014760"/>
    </source>
</evidence>
<evidence type="ECO:0000256" key="4">
    <source>
        <dbReference type="ARBA" id="ARBA00023326"/>
    </source>
</evidence>
<evidence type="ECO:0000256" key="2">
    <source>
        <dbReference type="ARBA" id="ARBA00022801"/>
    </source>
</evidence>
<reference evidence="7" key="3">
    <citation type="submission" date="2015-06" db="UniProtKB">
        <authorList>
            <consortium name="EnsemblMetazoa"/>
        </authorList>
    </citation>
    <scope>IDENTIFICATION</scope>
</reference>
<evidence type="ECO:0000259" key="5">
    <source>
        <dbReference type="PROSITE" id="PS51760"/>
    </source>
</evidence>
<keyword evidence="4" id="KW-0624">Polysaccharide degradation</keyword>
<accession>R7V608</accession>
<dbReference type="EMBL" id="AMQN01004882">
    <property type="status" value="NOT_ANNOTATED_CDS"/>
    <property type="molecule type" value="Genomic_DNA"/>
</dbReference>
<dbReference type="InterPro" id="IPR001000">
    <property type="entry name" value="GH10_dom"/>
</dbReference>
<keyword evidence="2" id="KW-0378">Hydrolase</keyword>
<proteinExistence type="inferred from homology"/>
<dbReference type="Pfam" id="PF00331">
    <property type="entry name" value="Glyco_hydro_10"/>
    <property type="match status" value="1"/>
</dbReference>
<dbReference type="HOGENOM" id="CLU_008797_1_0_1"/>
<sequence length="351" mass="40665">MNSLNQVNQTRQSFPFGANIDSWLHEGGTREEQMRDYFYNLFNCAITGNDMKWPVMETVENEVQFDVVDKSLEALRQHNITDIKGQCLVWGKESKLTEWIQNKTADEIKAAIIRRVKYMTSHYKGQFVQWDVNNENLHHRWFEEKTGNPYITDELFNLTHSLDPTATLFVNDFNLVRNGVYTSAMEQQIRAYQKRGVPVGGIGIQSHLSDLQDADLTWFRLDRLAELGLPLWISELDDKHTNLEQRAEIYEKGLTLYYSHPAVKGIVFCNIDLYLVNEQVQVCESAGKVVRRLLRDEWRTEEVTSFSGPTNHQLKGFHGTYEAIVKDGDQVLKRVVFELVKGEDANIEIQL</sequence>
<dbReference type="InterPro" id="IPR044846">
    <property type="entry name" value="GH10"/>
</dbReference>
<evidence type="ECO:0000313" key="7">
    <source>
        <dbReference type="EnsemblMetazoa" id="CapteP142887"/>
    </source>
</evidence>
<reference evidence="6 8" key="2">
    <citation type="journal article" date="2013" name="Nature">
        <title>Insights into bilaterian evolution from three spiralian genomes.</title>
        <authorList>
            <person name="Simakov O."/>
            <person name="Marletaz F."/>
            <person name="Cho S.J."/>
            <person name="Edsinger-Gonzales E."/>
            <person name="Havlak P."/>
            <person name="Hellsten U."/>
            <person name="Kuo D.H."/>
            <person name="Larsson T."/>
            <person name="Lv J."/>
            <person name="Arendt D."/>
            <person name="Savage R."/>
            <person name="Osoegawa K."/>
            <person name="de Jong P."/>
            <person name="Grimwood J."/>
            <person name="Chapman J.A."/>
            <person name="Shapiro H."/>
            <person name="Aerts A."/>
            <person name="Otillar R.P."/>
            <person name="Terry A.Y."/>
            <person name="Boore J.L."/>
            <person name="Grigoriev I.V."/>
            <person name="Lindberg D.R."/>
            <person name="Seaver E.C."/>
            <person name="Weisblat D.A."/>
            <person name="Putnam N.H."/>
            <person name="Rokhsar D.S."/>
        </authorList>
    </citation>
    <scope>NUCLEOTIDE SEQUENCE</scope>
    <source>
        <strain evidence="6 8">I ESC-2004</strain>
    </source>
</reference>
<dbReference type="PRINTS" id="PR00134">
    <property type="entry name" value="GLHYDRLASE10"/>
</dbReference>
<dbReference type="EMBL" id="KB294622">
    <property type="protein sequence ID" value="ELU14298.1"/>
    <property type="molecule type" value="Genomic_DNA"/>
</dbReference>
<reference evidence="8" key="1">
    <citation type="submission" date="2012-12" db="EMBL/GenBank/DDBJ databases">
        <authorList>
            <person name="Hellsten U."/>
            <person name="Grimwood J."/>
            <person name="Chapman J.A."/>
            <person name="Shapiro H."/>
            <person name="Aerts A."/>
            <person name="Otillar R.P."/>
            <person name="Terry A.Y."/>
            <person name="Boore J.L."/>
            <person name="Simakov O."/>
            <person name="Marletaz F."/>
            <person name="Cho S.-J."/>
            <person name="Edsinger-Gonzales E."/>
            <person name="Havlak P."/>
            <person name="Kuo D.-H."/>
            <person name="Larsson T."/>
            <person name="Lv J."/>
            <person name="Arendt D."/>
            <person name="Savage R."/>
            <person name="Osoegawa K."/>
            <person name="de Jong P."/>
            <person name="Lindberg D.R."/>
            <person name="Seaver E.C."/>
            <person name="Weisblat D.A."/>
            <person name="Putnam N.H."/>
            <person name="Grigoriev I.V."/>
            <person name="Rokhsar D.S."/>
        </authorList>
    </citation>
    <scope>NUCLEOTIDE SEQUENCE</scope>
    <source>
        <strain evidence="8">I ESC-2004</strain>
    </source>
</reference>
<dbReference type="InterPro" id="IPR017853">
    <property type="entry name" value="GH"/>
</dbReference>
<dbReference type="SUPFAM" id="SSF51445">
    <property type="entry name" value="(Trans)glycosidases"/>
    <property type="match status" value="1"/>
</dbReference>
<keyword evidence="8" id="KW-1185">Reference proteome</keyword>
<dbReference type="EnsemblMetazoa" id="CapteT142887">
    <property type="protein sequence ID" value="CapteP142887"/>
    <property type="gene ID" value="CapteG142887"/>
</dbReference>
<dbReference type="GO" id="GO:0000272">
    <property type="term" value="P:polysaccharide catabolic process"/>
    <property type="evidence" value="ECO:0007669"/>
    <property type="project" value="UniProtKB-KW"/>
</dbReference>
<dbReference type="OrthoDB" id="9999337at2759"/>
<comment type="similarity">
    <text evidence="1">Belongs to the glycosyl hydrolase 10 (cellulase F) family.</text>
</comment>
<evidence type="ECO:0000256" key="3">
    <source>
        <dbReference type="ARBA" id="ARBA00023277"/>
    </source>
</evidence>